<organism evidence="18 19">
    <name type="scientific">Shewanella vaxholmensis</name>
    <dbReference type="NCBI Taxonomy" id="3063535"/>
    <lineage>
        <taxon>Bacteria</taxon>
        <taxon>Pseudomonadati</taxon>
        <taxon>Pseudomonadota</taxon>
        <taxon>Gammaproteobacteria</taxon>
        <taxon>Alteromonadales</taxon>
        <taxon>Shewanellaceae</taxon>
        <taxon>Shewanella</taxon>
    </lineage>
</organism>
<dbReference type="SUPFAM" id="SSF55874">
    <property type="entry name" value="ATPase domain of HSP90 chaperone/DNA topoisomerase II/histidine kinase"/>
    <property type="match status" value="1"/>
</dbReference>
<dbReference type="InterPro" id="IPR029095">
    <property type="entry name" value="NarX-like_N"/>
</dbReference>
<keyword evidence="9 14" id="KW-0418">Kinase</keyword>
<feature type="coiled-coil region" evidence="15">
    <location>
        <begin position="229"/>
        <end position="263"/>
    </location>
</feature>
<evidence type="ECO:0000313" key="18">
    <source>
        <dbReference type="EMBL" id="MEM6250230.1"/>
    </source>
</evidence>
<keyword evidence="19" id="KW-1185">Reference proteome</keyword>
<keyword evidence="10 14" id="KW-0067">ATP-binding</keyword>
<evidence type="ECO:0000256" key="2">
    <source>
        <dbReference type="ARBA" id="ARBA00004429"/>
    </source>
</evidence>
<dbReference type="PANTHER" id="PTHR24421">
    <property type="entry name" value="NITRATE/NITRITE SENSOR PROTEIN NARX-RELATED"/>
    <property type="match status" value="1"/>
</dbReference>
<evidence type="ECO:0000256" key="11">
    <source>
        <dbReference type="ARBA" id="ARBA00022989"/>
    </source>
</evidence>
<keyword evidence="7 16" id="KW-0812">Transmembrane</keyword>
<keyword evidence="12 14" id="KW-0902">Two-component regulatory system</keyword>
<keyword evidence="15" id="KW-0175">Coiled coil</keyword>
<keyword evidence="11 16" id="KW-1133">Transmembrane helix</keyword>
<keyword evidence="13 14" id="KW-0472">Membrane</keyword>
<evidence type="ECO:0000256" key="14">
    <source>
        <dbReference type="PIRNR" id="PIRNR003167"/>
    </source>
</evidence>
<dbReference type="InterPro" id="IPR003660">
    <property type="entry name" value="HAMP_dom"/>
</dbReference>
<dbReference type="Gene3D" id="1.20.120.960">
    <property type="entry name" value="Histidine kinase NarX, sensor domain"/>
    <property type="match status" value="1"/>
</dbReference>
<dbReference type="InterPro" id="IPR050482">
    <property type="entry name" value="Sensor_HK_TwoCompSys"/>
</dbReference>
<reference evidence="18 19" key="1">
    <citation type="submission" date="2024-04" db="EMBL/GenBank/DDBJ databases">
        <title>Novel Shewanella species isolated from Baltic Sea sediments.</title>
        <authorList>
            <person name="Martin-Rodriguez A.J."/>
            <person name="Fernandez-Juarez V."/>
            <person name="Valeriano V.D."/>
            <person name="Mihindukulasooriya I."/>
            <person name="Ceresnova L."/>
            <person name="Joffre E."/>
            <person name="Jensie-Markopoulos S."/>
            <person name="Moore E.R.B."/>
            <person name="Sjoling A."/>
        </authorList>
    </citation>
    <scope>NUCLEOTIDE SEQUENCE [LARGE SCALE GENOMIC DNA]</scope>
    <source>
        <strain evidence="18 19">VAX-SP0-0CM-1</strain>
    </source>
</reference>
<evidence type="ECO:0000256" key="6">
    <source>
        <dbReference type="ARBA" id="ARBA00022679"/>
    </source>
</evidence>
<evidence type="ECO:0000256" key="10">
    <source>
        <dbReference type="ARBA" id="ARBA00022840"/>
    </source>
</evidence>
<evidence type="ECO:0000256" key="4">
    <source>
        <dbReference type="ARBA" id="ARBA00022519"/>
    </source>
</evidence>
<evidence type="ECO:0000256" key="5">
    <source>
        <dbReference type="ARBA" id="ARBA00022553"/>
    </source>
</evidence>
<feature type="domain" description="HAMP" evidence="17">
    <location>
        <begin position="178"/>
        <end position="230"/>
    </location>
</feature>
<evidence type="ECO:0000256" key="16">
    <source>
        <dbReference type="SAM" id="Phobius"/>
    </source>
</evidence>
<accession>A0ABU9UVE7</accession>
<dbReference type="PANTHER" id="PTHR24421:SF10">
    <property type="entry name" value="NITRATE_NITRITE SENSOR PROTEIN NARQ"/>
    <property type="match status" value="1"/>
</dbReference>
<dbReference type="CDD" id="cd16917">
    <property type="entry name" value="HATPase_UhpB-NarQ-NarX-like"/>
    <property type="match status" value="1"/>
</dbReference>
<dbReference type="InterPro" id="IPR042295">
    <property type="entry name" value="NarX-like_N_sf"/>
</dbReference>
<dbReference type="PROSITE" id="PS50885">
    <property type="entry name" value="HAMP"/>
    <property type="match status" value="1"/>
</dbReference>
<dbReference type="EMBL" id="JBCHKU010000026">
    <property type="protein sequence ID" value="MEM6250230.1"/>
    <property type="molecule type" value="Genomic_DNA"/>
</dbReference>
<evidence type="ECO:0000256" key="1">
    <source>
        <dbReference type="ARBA" id="ARBA00000085"/>
    </source>
</evidence>
<comment type="caution">
    <text evidence="18">The sequence shown here is derived from an EMBL/GenBank/DDBJ whole genome shotgun (WGS) entry which is preliminary data.</text>
</comment>
<dbReference type="Gene3D" id="6.10.340.10">
    <property type="match status" value="1"/>
</dbReference>
<protein>
    <recommendedName>
        <fullName evidence="14">Sensor protein</fullName>
        <ecNumber evidence="14">2.7.13.3</ecNumber>
    </recommendedName>
</protein>
<dbReference type="Pfam" id="PF07730">
    <property type="entry name" value="HisKA_3"/>
    <property type="match status" value="1"/>
</dbReference>
<keyword evidence="4 14" id="KW-0997">Cell inner membrane</keyword>
<evidence type="ECO:0000256" key="7">
    <source>
        <dbReference type="ARBA" id="ARBA00022692"/>
    </source>
</evidence>
<evidence type="ECO:0000256" key="12">
    <source>
        <dbReference type="ARBA" id="ARBA00023012"/>
    </source>
</evidence>
<dbReference type="PIRSF" id="PIRSF003167">
    <property type="entry name" value="STHK_NarX/NarQ"/>
    <property type="match status" value="1"/>
</dbReference>
<keyword evidence="8 14" id="KW-0547">Nucleotide-binding</keyword>
<dbReference type="RefSeq" id="WP_311905942.1">
    <property type="nucleotide sequence ID" value="NZ_JAUOEV010000010.1"/>
</dbReference>
<dbReference type="Proteomes" id="UP001489333">
    <property type="component" value="Unassembled WGS sequence"/>
</dbReference>
<name>A0ABU9UVE7_9GAMM</name>
<evidence type="ECO:0000256" key="15">
    <source>
        <dbReference type="SAM" id="Coils"/>
    </source>
</evidence>
<gene>
    <name evidence="18" type="primary">narQ</name>
    <name evidence="18" type="ORF">AAGS29_16625</name>
</gene>
<dbReference type="Gene3D" id="1.20.5.1930">
    <property type="match status" value="1"/>
</dbReference>
<comment type="subcellular location">
    <subcellularLocation>
        <location evidence="2">Cell inner membrane</location>
        <topology evidence="2">Multi-pass membrane protein</topology>
    </subcellularLocation>
</comment>
<dbReference type="NCBIfam" id="NF008184">
    <property type="entry name" value="PRK10935.1"/>
    <property type="match status" value="1"/>
</dbReference>
<evidence type="ECO:0000256" key="9">
    <source>
        <dbReference type="ARBA" id="ARBA00022777"/>
    </source>
</evidence>
<dbReference type="CDD" id="cd22899">
    <property type="entry name" value="NarQ_sensor"/>
    <property type="match status" value="1"/>
</dbReference>
<keyword evidence="6 14" id="KW-0808">Transferase</keyword>
<evidence type="ECO:0000259" key="17">
    <source>
        <dbReference type="PROSITE" id="PS50885"/>
    </source>
</evidence>
<keyword evidence="5" id="KW-0597">Phosphoprotein</keyword>
<comment type="catalytic activity">
    <reaction evidence="1 14">
        <text>ATP + protein L-histidine = ADP + protein N-phospho-L-histidine.</text>
        <dbReference type="EC" id="2.7.13.3"/>
    </reaction>
</comment>
<dbReference type="InterPro" id="IPR011712">
    <property type="entry name" value="Sig_transdc_His_kin_sub3_dim/P"/>
</dbReference>
<sequence length="611" mass="68851">MNSGLMKRGSLTSKILGLMLVLILLSSSLSTFAIINLSYSLGDAKAINASGSLRMQSYRLMFYANSGSDAALDKIIEFENTLYSDTLKPSDSWFSPRKIADQYQLVIDKWLVMKYYIEQENSRDYVASLKDFVDTIDLLVLEMEHHAAFKLRLLAASQILGLSVMLIIAFVAVRFTKKKVVIPLQKLMESANTISKGNFEIEMPETEYIELTALTHALQKTAKELAMLYGDLESQVAEKTLALTRANNELAFLYDNLLTLNANKLDYKALKAALNQLKGYESLDYLRLIIQYPEQELEVIEADGGWPDMTQESTRFPLQFEQANLGYLELIADQTPNIALFKNFAIMLTRSIVIHNATEQRQQLALMEERGVIARELHDSLGQVLSFLKIQISLLRKNLDHSCRNPTIEAQLTEINEGVSTAYVQLRELLSTFRLTIKEPDLKSALEAMLEQLRAKTNIKITLDYKLAPQWLEAKQHIHILQITREATLNAIKHAEASLINIHCYKDDEGMVNINVCDNGIGIGHLKERDQHFGIGIMHERASKLSGKVIFSDNEISRFKPATATTIEQGCNEQDDTLKPNHSFNLVQHSKGSSGTRVTLIFPSQQEPSNG</sequence>
<evidence type="ECO:0000313" key="19">
    <source>
        <dbReference type="Proteomes" id="UP001489333"/>
    </source>
</evidence>
<evidence type="ECO:0000256" key="8">
    <source>
        <dbReference type="ARBA" id="ARBA00022741"/>
    </source>
</evidence>
<dbReference type="EC" id="2.7.13.3" evidence="14"/>
<dbReference type="Pfam" id="PF13675">
    <property type="entry name" value="PilJ"/>
    <property type="match status" value="1"/>
</dbReference>
<keyword evidence="3 14" id="KW-1003">Cell membrane</keyword>
<dbReference type="GO" id="GO:0004673">
    <property type="term" value="F:protein histidine kinase activity"/>
    <property type="evidence" value="ECO:0007669"/>
    <property type="project" value="UniProtKB-EC"/>
</dbReference>
<dbReference type="CDD" id="cd06225">
    <property type="entry name" value="HAMP"/>
    <property type="match status" value="1"/>
</dbReference>
<feature type="transmembrane region" description="Helical" evidence="16">
    <location>
        <begin position="153"/>
        <end position="173"/>
    </location>
</feature>
<dbReference type="Gene3D" id="3.30.565.10">
    <property type="entry name" value="Histidine kinase-like ATPase, C-terminal domain"/>
    <property type="match status" value="1"/>
</dbReference>
<dbReference type="InterPro" id="IPR016380">
    <property type="entry name" value="Sig_transdc_His_kin_NarX/NarQ"/>
</dbReference>
<evidence type="ECO:0000256" key="13">
    <source>
        <dbReference type="ARBA" id="ARBA00023136"/>
    </source>
</evidence>
<proteinExistence type="predicted"/>
<dbReference type="InterPro" id="IPR036890">
    <property type="entry name" value="HATPase_C_sf"/>
</dbReference>
<evidence type="ECO:0000256" key="3">
    <source>
        <dbReference type="ARBA" id="ARBA00022475"/>
    </source>
</evidence>